<dbReference type="GeneID" id="20344408"/>
<evidence type="ECO:0000313" key="2">
    <source>
        <dbReference type="EnsemblFungi" id="EJT78856"/>
    </source>
</evidence>
<dbReference type="VEuPathDB" id="FungiDB:GGTG_03950"/>
<dbReference type="EMBL" id="GL385396">
    <property type="protein sequence ID" value="EJT78856.1"/>
    <property type="molecule type" value="Genomic_DNA"/>
</dbReference>
<proteinExistence type="predicted"/>
<evidence type="ECO:0000313" key="3">
    <source>
        <dbReference type="Proteomes" id="UP000006039"/>
    </source>
</evidence>
<dbReference type="EnsemblFungi" id="EJT78856">
    <property type="protein sequence ID" value="EJT78856"/>
    <property type="gene ID" value="GGTG_03950"/>
</dbReference>
<dbReference type="Proteomes" id="UP000006039">
    <property type="component" value="Unassembled WGS sequence"/>
</dbReference>
<gene>
    <name evidence="2" type="primary">20344408</name>
    <name evidence="1" type="ORF">GGTG_03950</name>
</gene>
<reference evidence="2" key="4">
    <citation type="journal article" date="2015" name="G3 (Bethesda)">
        <title>Genome sequences of three phytopathogenic species of the Magnaporthaceae family of fungi.</title>
        <authorList>
            <person name="Okagaki L.H."/>
            <person name="Nunes C.C."/>
            <person name="Sailsbery J."/>
            <person name="Clay B."/>
            <person name="Brown D."/>
            <person name="John T."/>
            <person name="Oh Y."/>
            <person name="Young N."/>
            <person name="Fitzgerald M."/>
            <person name="Haas B.J."/>
            <person name="Zeng Q."/>
            <person name="Young S."/>
            <person name="Adiconis X."/>
            <person name="Fan L."/>
            <person name="Levin J.Z."/>
            <person name="Mitchell T.K."/>
            <person name="Okubara P.A."/>
            <person name="Farman M.L."/>
            <person name="Kohn L.M."/>
            <person name="Birren B."/>
            <person name="Ma L.-J."/>
            <person name="Dean R.A."/>
        </authorList>
    </citation>
    <scope>NUCLEOTIDE SEQUENCE</scope>
    <source>
        <strain evidence="2">R3-111a-1</strain>
    </source>
</reference>
<dbReference type="RefSeq" id="XP_009220001.1">
    <property type="nucleotide sequence ID" value="XM_009221737.1"/>
</dbReference>
<dbReference type="HOGENOM" id="CLU_1906861_0_0_1"/>
<protein>
    <submittedName>
        <fullName evidence="1 2">Uncharacterized protein</fullName>
    </submittedName>
</protein>
<reference evidence="1" key="3">
    <citation type="submission" date="2010-09" db="EMBL/GenBank/DDBJ databases">
        <title>Annotation of Gaeumannomyces graminis var. tritici R3-111a-1.</title>
        <authorList>
            <consortium name="The Broad Institute Genome Sequencing Platform"/>
            <person name="Ma L.-J."/>
            <person name="Dead R."/>
            <person name="Young S.K."/>
            <person name="Zeng Q."/>
            <person name="Gargeya S."/>
            <person name="Fitzgerald M."/>
            <person name="Haas B."/>
            <person name="Abouelleil A."/>
            <person name="Alvarado L."/>
            <person name="Arachchi H.M."/>
            <person name="Berlin A."/>
            <person name="Brown A."/>
            <person name="Chapman S.B."/>
            <person name="Chen Z."/>
            <person name="Dunbar C."/>
            <person name="Freedman E."/>
            <person name="Gearin G."/>
            <person name="Gellesch M."/>
            <person name="Goldberg J."/>
            <person name="Griggs A."/>
            <person name="Gujja S."/>
            <person name="Heiman D."/>
            <person name="Howarth C."/>
            <person name="Larson L."/>
            <person name="Lui A."/>
            <person name="MacDonald P.J.P."/>
            <person name="Mehta T."/>
            <person name="Montmayeur A."/>
            <person name="Murphy C."/>
            <person name="Neiman D."/>
            <person name="Pearson M."/>
            <person name="Priest M."/>
            <person name="Roberts A."/>
            <person name="Saif S."/>
            <person name="Shea T."/>
            <person name="Shenoy N."/>
            <person name="Sisk P."/>
            <person name="Stolte C."/>
            <person name="Sykes S."/>
            <person name="Yandava C."/>
            <person name="Wortman J."/>
            <person name="Nusbaum C."/>
            <person name="Birren B."/>
        </authorList>
    </citation>
    <scope>NUCLEOTIDE SEQUENCE</scope>
    <source>
        <strain evidence="1">R3-111a-1</strain>
    </source>
</reference>
<reference evidence="2" key="5">
    <citation type="submission" date="2018-04" db="UniProtKB">
        <authorList>
            <consortium name="EnsemblFungi"/>
        </authorList>
    </citation>
    <scope>IDENTIFICATION</scope>
    <source>
        <strain evidence="2">R3-111a-1</strain>
    </source>
</reference>
<reference evidence="3" key="1">
    <citation type="submission" date="2010-07" db="EMBL/GenBank/DDBJ databases">
        <title>The genome sequence of Gaeumannomyces graminis var. tritici strain R3-111a-1.</title>
        <authorList>
            <consortium name="The Broad Institute Genome Sequencing Platform"/>
            <person name="Ma L.-J."/>
            <person name="Dead R."/>
            <person name="Young S."/>
            <person name="Zeng Q."/>
            <person name="Koehrsen M."/>
            <person name="Alvarado L."/>
            <person name="Berlin A."/>
            <person name="Chapman S.B."/>
            <person name="Chen Z."/>
            <person name="Freedman E."/>
            <person name="Gellesch M."/>
            <person name="Goldberg J."/>
            <person name="Griggs A."/>
            <person name="Gujja S."/>
            <person name="Heilman E.R."/>
            <person name="Heiman D."/>
            <person name="Hepburn T."/>
            <person name="Howarth C."/>
            <person name="Jen D."/>
            <person name="Larson L."/>
            <person name="Mehta T."/>
            <person name="Neiman D."/>
            <person name="Pearson M."/>
            <person name="Roberts A."/>
            <person name="Saif S."/>
            <person name="Shea T."/>
            <person name="Shenoy N."/>
            <person name="Sisk P."/>
            <person name="Stolte C."/>
            <person name="Sykes S."/>
            <person name="Walk T."/>
            <person name="White J."/>
            <person name="Yandava C."/>
            <person name="Haas B."/>
            <person name="Nusbaum C."/>
            <person name="Birren B."/>
        </authorList>
    </citation>
    <scope>NUCLEOTIDE SEQUENCE [LARGE SCALE GENOMIC DNA]</scope>
    <source>
        <strain evidence="3">R3-111a-1</strain>
    </source>
</reference>
<dbReference type="AlphaFoldDB" id="J3NRQ0"/>
<evidence type="ECO:0000313" key="1">
    <source>
        <dbReference type="EMBL" id="EJT78856.1"/>
    </source>
</evidence>
<keyword evidence="3" id="KW-1185">Reference proteome</keyword>
<name>J3NRQ0_GAET3</name>
<accession>J3NRQ0</accession>
<organism evidence="1">
    <name type="scientific">Gaeumannomyces tritici (strain R3-111a-1)</name>
    <name type="common">Wheat and barley take-all root rot fungus</name>
    <name type="synonym">Gaeumannomyces graminis var. tritici</name>
    <dbReference type="NCBI Taxonomy" id="644352"/>
    <lineage>
        <taxon>Eukaryota</taxon>
        <taxon>Fungi</taxon>
        <taxon>Dikarya</taxon>
        <taxon>Ascomycota</taxon>
        <taxon>Pezizomycotina</taxon>
        <taxon>Sordariomycetes</taxon>
        <taxon>Sordariomycetidae</taxon>
        <taxon>Magnaporthales</taxon>
        <taxon>Magnaporthaceae</taxon>
        <taxon>Gaeumannomyces</taxon>
    </lineage>
</organism>
<sequence>MEGPRLEAFPYWAPRREGNGPWLIRPLLPPQFGSHHSARHQLRPSLFDSDASPQALSLVSLMGSWGTRKRACARDVYDQTLLMVCVHYPCFIGTDKSLLDLCWCCFGVLTLLGFAGGEWRPDMGLSRNEPQTR</sequence>
<reference evidence="1" key="2">
    <citation type="submission" date="2010-07" db="EMBL/GenBank/DDBJ databases">
        <authorList>
            <consortium name="The Broad Institute Genome Sequencing Platform"/>
            <consortium name="Broad Institute Genome Sequencing Center for Infectious Disease"/>
            <person name="Ma L.-J."/>
            <person name="Dead R."/>
            <person name="Young S."/>
            <person name="Zeng Q."/>
            <person name="Koehrsen M."/>
            <person name="Alvarado L."/>
            <person name="Berlin A."/>
            <person name="Chapman S.B."/>
            <person name="Chen Z."/>
            <person name="Freedman E."/>
            <person name="Gellesch M."/>
            <person name="Goldberg J."/>
            <person name="Griggs A."/>
            <person name="Gujja S."/>
            <person name="Heilman E.R."/>
            <person name="Heiman D."/>
            <person name="Hepburn T."/>
            <person name="Howarth C."/>
            <person name="Jen D."/>
            <person name="Larson L."/>
            <person name="Mehta T."/>
            <person name="Neiman D."/>
            <person name="Pearson M."/>
            <person name="Roberts A."/>
            <person name="Saif S."/>
            <person name="Shea T."/>
            <person name="Shenoy N."/>
            <person name="Sisk P."/>
            <person name="Stolte C."/>
            <person name="Sykes S."/>
            <person name="Walk T."/>
            <person name="White J."/>
            <person name="Yandava C."/>
            <person name="Haas B."/>
            <person name="Nusbaum C."/>
            <person name="Birren B."/>
        </authorList>
    </citation>
    <scope>NUCLEOTIDE SEQUENCE</scope>
    <source>
        <strain evidence="1">R3-111a-1</strain>
    </source>
</reference>